<dbReference type="PANTHER" id="PTHR10381">
    <property type="entry name" value="ATP-DEPENDENT CLP PROTEASE PROTEOLYTIC SUBUNIT"/>
    <property type="match status" value="1"/>
</dbReference>
<sequence>QYIQAPVATVCIGQACSMGSLLLAAGEPGQRCILPNGRVMIHQPSGGASGQASDIAIHAKEILDIRERLNAIFHKHTHQPLDWIEKTMERDHFMSAESALKYGIVDRIMLKRDMPAAPTKAE</sequence>
<dbReference type="InterPro" id="IPR023562">
    <property type="entry name" value="ClpP/TepA"/>
</dbReference>
<evidence type="ECO:0000256" key="1">
    <source>
        <dbReference type="ARBA" id="ARBA00007039"/>
    </source>
</evidence>
<name>A0A4P9WH48_9FUNG</name>
<protein>
    <recommendedName>
        <fullName evidence="8">ATP-dependent Clp protease proteolytic subunit</fullName>
        <ecNumber evidence="7">3.4.21.92</ecNumber>
    </recommendedName>
</protein>
<dbReference type="PRINTS" id="PR00127">
    <property type="entry name" value="CLPPROTEASEP"/>
</dbReference>
<evidence type="ECO:0000313" key="10">
    <source>
        <dbReference type="Proteomes" id="UP000269721"/>
    </source>
</evidence>
<evidence type="ECO:0000256" key="7">
    <source>
        <dbReference type="RuleBase" id="RU000549"/>
    </source>
</evidence>
<evidence type="ECO:0000256" key="3">
    <source>
        <dbReference type="ARBA" id="ARBA00022801"/>
    </source>
</evidence>
<dbReference type="GO" id="GO:0051117">
    <property type="term" value="F:ATPase binding"/>
    <property type="evidence" value="ECO:0007669"/>
    <property type="project" value="TreeGrafter"/>
</dbReference>
<keyword evidence="3 7" id="KW-0378">Hydrolase</keyword>
<feature type="active site" evidence="5">
    <location>
        <position position="17"/>
    </location>
</feature>
<keyword evidence="2 7" id="KW-0645">Protease</keyword>
<accession>A0A4P9WH48</accession>
<dbReference type="GO" id="GO:0004176">
    <property type="term" value="F:ATP-dependent peptidase activity"/>
    <property type="evidence" value="ECO:0007669"/>
    <property type="project" value="InterPro"/>
</dbReference>
<dbReference type="Proteomes" id="UP000269721">
    <property type="component" value="Unassembled WGS sequence"/>
</dbReference>
<dbReference type="EC" id="3.4.21.92" evidence="7"/>
<dbReference type="InterPro" id="IPR001907">
    <property type="entry name" value="ClpP"/>
</dbReference>
<keyword evidence="10" id="KW-1185">Reference proteome</keyword>
<dbReference type="GO" id="GO:0006515">
    <property type="term" value="P:protein quality control for misfolded or incompletely synthesized proteins"/>
    <property type="evidence" value="ECO:0007669"/>
    <property type="project" value="TreeGrafter"/>
</dbReference>
<dbReference type="Gene3D" id="3.90.226.10">
    <property type="entry name" value="2-enoyl-CoA Hydratase, Chain A, domain 1"/>
    <property type="match status" value="1"/>
</dbReference>
<dbReference type="GO" id="GO:0004252">
    <property type="term" value="F:serine-type endopeptidase activity"/>
    <property type="evidence" value="ECO:0007669"/>
    <property type="project" value="UniProtKB-EC"/>
</dbReference>
<evidence type="ECO:0000256" key="6">
    <source>
        <dbReference type="PROSITE-ProRule" id="PRU10086"/>
    </source>
</evidence>
<evidence type="ECO:0000256" key="2">
    <source>
        <dbReference type="ARBA" id="ARBA00022670"/>
    </source>
</evidence>
<keyword evidence="4 7" id="KW-0720">Serine protease</keyword>
<gene>
    <name evidence="9" type="ORF">BDK51DRAFT_24026</name>
</gene>
<feature type="active site" evidence="6">
    <location>
        <position position="42"/>
    </location>
</feature>
<evidence type="ECO:0000256" key="5">
    <source>
        <dbReference type="PROSITE-ProRule" id="PRU10085"/>
    </source>
</evidence>
<dbReference type="SUPFAM" id="SSF52096">
    <property type="entry name" value="ClpP/crotonase"/>
    <property type="match status" value="1"/>
</dbReference>
<dbReference type="PANTHER" id="PTHR10381:SF11">
    <property type="entry name" value="ATP-DEPENDENT CLP PROTEASE PROTEOLYTIC SUBUNIT, MITOCHONDRIAL"/>
    <property type="match status" value="1"/>
</dbReference>
<dbReference type="InterPro" id="IPR033135">
    <property type="entry name" value="ClpP_His_AS"/>
</dbReference>
<dbReference type="AlphaFoldDB" id="A0A4P9WH48"/>
<dbReference type="EMBL" id="KZ995855">
    <property type="protein sequence ID" value="RKO89846.1"/>
    <property type="molecule type" value="Genomic_DNA"/>
</dbReference>
<dbReference type="PROSITE" id="PS00382">
    <property type="entry name" value="CLP_PROTEASE_HIS"/>
    <property type="match status" value="1"/>
</dbReference>
<evidence type="ECO:0000313" key="9">
    <source>
        <dbReference type="EMBL" id="RKO89846.1"/>
    </source>
</evidence>
<evidence type="ECO:0000256" key="4">
    <source>
        <dbReference type="ARBA" id="ARBA00022825"/>
    </source>
</evidence>
<dbReference type="InterPro" id="IPR029045">
    <property type="entry name" value="ClpP/crotonase-like_dom_sf"/>
</dbReference>
<evidence type="ECO:0000256" key="8">
    <source>
        <dbReference type="RuleBase" id="RU003567"/>
    </source>
</evidence>
<dbReference type="GO" id="GO:0009368">
    <property type="term" value="C:endopeptidase Clp complex"/>
    <property type="evidence" value="ECO:0007669"/>
    <property type="project" value="TreeGrafter"/>
</dbReference>
<dbReference type="CDD" id="cd07017">
    <property type="entry name" value="S14_ClpP_2"/>
    <property type="match status" value="1"/>
</dbReference>
<comment type="similarity">
    <text evidence="1 8">Belongs to the peptidase S14 family.</text>
</comment>
<reference evidence="10" key="1">
    <citation type="journal article" date="2018" name="Nat. Microbiol.">
        <title>Leveraging single-cell genomics to expand the fungal tree of life.</title>
        <authorList>
            <person name="Ahrendt S.R."/>
            <person name="Quandt C.A."/>
            <person name="Ciobanu D."/>
            <person name="Clum A."/>
            <person name="Salamov A."/>
            <person name="Andreopoulos B."/>
            <person name="Cheng J.F."/>
            <person name="Woyke T."/>
            <person name="Pelin A."/>
            <person name="Henrissat B."/>
            <person name="Reynolds N.K."/>
            <person name="Benny G.L."/>
            <person name="Smith M.E."/>
            <person name="James T.Y."/>
            <person name="Grigoriev I.V."/>
        </authorList>
    </citation>
    <scope>NUCLEOTIDE SEQUENCE [LARGE SCALE GENOMIC DNA]</scope>
</reference>
<organism evidence="9 10">
    <name type="scientific">Blyttiomyces helicus</name>
    <dbReference type="NCBI Taxonomy" id="388810"/>
    <lineage>
        <taxon>Eukaryota</taxon>
        <taxon>Fungi</taxon>
        <taxon>Fungi incertae sedis</taxon>
        <taxon>Chytridiomycota</taxon>
        <taxon>Chytridiomycota incertae sedis</taxon>
        <taxon>Chytridiomycetes</taxon>
        <taxon>Chytridiomycetes incertae sedis</taxon>
        <taxon>Blyttiomyces</taxon>
    </lineage>
</organism>
<proteinExistence type="inferred from homology"/>
<dbReference type="PROSITE" id="PS00381">
    <property type="entry name" value="CLP_PROTEASE_SER"/>
    <property type="match status" value="1"/>
</dbReference>
<feature type="non-terminal residue" evidence="9">
    <location>
        <position position="1"/>
    </location>
</feature>
<dbReference type="Pfam" id="PF00574">
    <property type="entry name" value="CLP_protease"/>
    <property type="match status" value="1"/>
</dbReference>
<dbReference type="InterPro" id="IPR018215">
    <property type="entry name" value="ClpP_Ser_AS"/>
</dbReference>
<dbReference type="OrthoDB" id="2017408at2759"/>